<gene>
    <name evidence="1" type="ORF">Patl1_26468</name>
</gene>
<dbReference type="EMBL" id="CM047903">
    <property type="protein sequence ID" value="KAJ0093045.1"/>
    <property type="molecule type" value="Genomic_DNA"/>
</dbReference>
<evidence type="ECO:0000313" key="1">
    <source>
        <dbReference type="EMBL" id="KAJ0093045.1"/>
    </source>
</evidence>
<dbReference type="Proteomes" id="UP001164250">
    <property type="component" value="Chromosome 7"/>
</dbReference>
<name>A0ACC1B286_9ROSI</name>
<reference evidence="2" key="1">
    <citation type="journal article" date="2023" name="G3 (Bethesda)">
        <title>Genome assembly and association tests identify interacting loci associated with vigor, precocity, and sex in interspecific pistachio rootstocks.</title>
        <authorList>
            <person name="Palmer W."/>
            <person name="Jacygrad E."/>
            <person name="Sagayaradj S."/>
            <person name="Cavanaugh K."/>
            <person name="Han R."/>
            <person name="Bertier L."/>
            <person name="Beede B."/>
            <person name="Kafkas S."/>
            <person name="Golino D."/>
            <person name="Preece J."/>
            <person name="Michelmore R."/>
        </authorList>
    </citation>
    <scope>NUCLEOTIDE SEQUENCE [LARGE SCALE GENOMIC DNA]</scope>
</reference>
<keyword evidence="2" id="KW-1185">Reference proteome</keyword>
<sequence>MQGSSLQNMRICLMILLRLYQGVHSSQRYIVMRSVTQKSLFVAAASWDLSISFVKIKGIKEQARSLAESSRTTKNAVSQYNHRSDALDKQDCDHIMDGLLGSFAVLHDALL</sequence>
<accession>A0ACC1B286</accession>
<protein>
    <submittedName>
        <fullName evidence="1">Uncharacterized protein</fullName>
    </submittedName>
</protein>
<comment type="caution">
    <text evidence="1">The sequence shown here is derived from an EMBL/GenBank/DDBJ whole genome shotgun (WGS) entry which is preliminary data.</text>
</comment>
<organism evidence="1 2">
    <name type="scientific">Pistacia atlantica</name>
    <dbReference type="NCBI Taxonomy" id="434234"/>
    <lineage>
        <taxon>Eukaryota</taxon>
        <taxon>Viridiplantae</taxon>
        <taxon>Streptophyta</taxon>
        <taxon>Embryophyta</taxon>
        <taxon>Tracheophyta</taxon>
        <taxon>Spermatophyta</taxon>
        <taxon>Magnoliopsida</taxon>
        <taxon>eudicotyledons</taxon>
        <taxon>Gunneridae</taxon>
        <taxon>Pentapetalae</taxon>
        <taxon>rosids</taxon>
        <taxon>malvids</taxon>
        <taxon>Sapindales</taxon>
        <taxon>Anacardiaceae</taxon>
        <taxon>Pistacia</taxon>
    </lineage>
</organism>
<evidence type="ECO:0000313" key="2">
    <source>
        <dbReference type="Proteomes" id="UP001164250"/>
    </source>
</evidence>
<proteinExistence type="predicted"/>